<dbReference type="Pfam" id="PF13349">
    <property type="entry name" value="DUF4097"/>
    <property type="match status" value="1"/>
</dbReference>
<sequence length="257" mass="27287">MTSFTPARAGALLAVIMVALAGASCAVTKVGDGTPEVATYELTGDRIVIDSDFGELEVVPVAPAEGPQRTVTVTRWFEAEKTAGTARADWSKIGDDTIQLGGVCSGVVIECRLRHRVEVPSNVPVKITAETGSVVANGFTAALDIKVTDGNLNLDQVSGPVVLATRDGSLRAERLTSDQVTAKADHGYVILEFDEPPATIETRTTDGNTTIRVPDSGYKIKTDLRDARSTIKIAKRGDAERKITAAVSNGRLRIEPR</sequence>
<feature type="signal peptide" evidence="1">
    <location>
        <begin position="1"/>
        <end position="21"/>
    </location>
</feature>
<dbReference type="RefSeq" id="WP_179751515.1">
    <property type="nucleotide sequence ID" value="NZ_JACCBU010000001.1"/>
</dbReference>
<reference evidence="3 4" key="1">
    <citation type="submission" date="2020-07" db="EMBL/GenBank/DDBJ databases">
        <title>Sequencing the genomes of 1000 actinobacteria strains.</title>
        <authorList>
            <person name="Klenk H.-P."/>
        </authorList>
    </citation>
    <scope>NUCLEOTIDE SEQUENCE [LARGE SCALE GENOMIC DNA]</scope>
    <source>
        <strain evidence="3 4">DSM 22083</strain>
    </source>
</reference>
<evidence type="ECO:0000313" key="3">
    <source>
        <dbReference type="EMBL" id="NYE71401.1"/>
    </source>
</evidence>
<dbReference type="EMBL" id="JACCBU010000001">
    <property type="protein sequence ID" value="NYE71401.1"/>
    <property type="molecule type" value="Genomic_DNA"/>
</dbReference>
<organism evidence="3 4">
    <name type="scientific">Microlunatus parietis</name>
    <dbReference type="NCBI Taxonomy" id="682979"/>
    <lineage>
        <taxon>Bacteria</taxon>
        <taxon>Bacillati</taxon>
        <taxon>Actinomycetota</taxon>
        <taxon>Actinomycetes</taxon>
        <taxon>Propionibacteriales</taxon>
        <taxon>Propionibacteriaceae</taxon>
        <taxon>Microlunatus</taxon>
    </lineage>
</organism>
<name>A0A7Y9LCY7_9ACTN</name>
<comment type="caution">
    <text evidence="3">The sequence shown here is derived from an EMBL/GenBank/DDBJ whole genome shotgun (WGS) entry which is preliminary data.</text>
</comment>
<keyword evidence="4" id="KW-1185">Reference proteome</keyword>
<protein>
    <recommendedName>
        <fullName evidence="2">DUF4097 domain-containing protein</fullName>
    </recommendedName>
</protein>
<gene>
    <name evidence="3" type="ORF">BKA15_002730</name>
</gene>
<evidence type="ECO:0000313" key="4">
    <source>
        <dbReference type="Proteomes" id="UP000569914"/>
    </source>
</evidence>
<dbReference type="Proteomes" id="UP000569914">
    <property type="component" value="Unassembled WGS sequence"/>
</dbReference>
<keyword evidence="1" id="KW-0732">Signal</keyword>
<evidence type="ECO:0000259" key="2">
    <source>
        <dbReference type="Pfam" id="PF13349"/>
    </source>
</evidence>
<dbReference type="InterPro" id="IPR025164">
    <property type="entry name" value="Toastrack_DUF4097"/>
</dbReference>
<evidence type="ECO:0000256" key="1">
    <source>
        <dbReference type="SAM" id="SignalP"/>
    </source>
</evidence>
<accession>A0A7Y9LCY7</accession>
<feature type="chain" id="PRO_5038414133" description="DUF4097 domain-containing protein" evidence="1">
    <location>
        <begin position="22"/>
        <end position="257"/>
    </location>
</feature>
<feature type="domain" description="DUF4097" evidence="2">
    <location>
        <begin position="125"/>
        <end position="254"/>
    </location>
</feature>
<proteinExistence type="predicted"/>
<dbReference type="AlphaFoldDB" id="A0A7Y9LCY7"/>